<sequence length="155" mass="17586">MAAKMFARSVSRVARPTLFSNQRIRLVSNVTNTTKPLIENEIVRGIVEYYAKKRMSQEAVDAFERLTKGKDFKVRRGKKGITIQVCASGFGHDDLKFAMVKKHLVIKGETTNLHGKSTKYEMSVPVSDWKKYDMRGLVAESKNGLVKVFIPFSKK</sequence>
<keyword evidence="2" id="KW-1185">Reference proteome</keyword>
<comment type="caution">
    <text evidence="1">The sequence shown here is derived from an EMBL/GenBank/DDBJ whole genome shotgun (WGS) entry which is preliminary data.</text>
</comment>
<name>A0A2U1KH40_ARTAN</name>
<evidence type="ECO:0008006" key="3">
    <source>
        <dbReference type="Google" id="ProtNLM"/>
    </source>
</evidence>
<accession>A0A2U1KH40</accession>
<protein>
    <recommendedName>
        <fullName evidence="3">SHSP domain-containing protein</fullName>
    </recommendedName>
</protein>
<dbReference type="EMBL" id="PKPP01018860">
    <property type="protein sequence ID" value="PWA36062.1"/>
    <property type="molecule type" value="Genomic_DNA"/>
</dbReference>
<gene>
    <name evidence="1" type="ORF">CTI12_AA603700</name>
</gene>
<evidence type="ECO:0000313" key="2">
    <source>
        <dbReference type="Proteomes" id="UP000245207"/>
    </source>
</evidence>
<dbReference type="Proteomes" id="UP000245207">
    <property type="component" value="Unassembled WGS sequence"/>
</dbReference>
<dbReference type="AlphaFoldDB" id="A0A2U1KH40"/>
<reference evidence="1 2" key="1">
    <citation type="journal article" date="2018" name="Mol. Plant">
        <title>The genome of Artemisia annua provides insight into the evolution of Asteraceae family and artemisinin biosynthesis.</title>
        <authorList>
            <person name="Shen Q."/>
            <person name="Zhang L."/>
            <person name="Liao Z."/>
            <person name="Wang S."/>
            <person name="Yan T."/>
            <person name="Shi P."/>
            <person name="Liu M."/>
            <person name="Fu X."/>
            <person name="Pan Q."/>
            <person name="Wang Y."/>
            <person name="Lv Z."/>
            <person name="Lu X."/>
            <person name="Zhang F."/>
            <person name="Jiang W."/>
            <person name="Ma Y."/>
            <person name="Chen M."/>
            <person name="Hao X."/>
            <person name="Li L."/>
            <person name="Tang Y."/>
            <person name="Lv G."/>
            <person name="Zhou Y."/>
            <person name="Sun X."/>
            <person name="Brodelius P.E."/>
            <person name="Rose J.K.C."/>
            <person name="Tang K."/>
        </authorList>
    </citation>
    <scope>NUCLEOTIDE SEQUENCE [LARGE SCALE GENOMIC DNA]</scope>
    <source>
        <strain evidence="2">cv. Huhao1</strain>
        <tissue evidence="1">Leaf</tissue>
    </source>
</reference>
<proteinExistence type="predicted"/>
<organism evidence="1 2">
    <name type="scientific">Artemisia annua</name>
    <name type="common">Sweet wormwood</name>
    <dbReference type="NCBI Taxonomy" id="35608"/>
    <lineage>
        <taxon>Eukaryota</taxon>
        <taxon>Viridiplantae</taxon>
        <taxon>Streptophyta</taxon>
        <taxon>Embryophyta</taxon>
        <taxon>Tracheophyta</taxon>
        <taxon>Spermatophyta</taxon>
        <taxon>Magnoliopsida</taxon>
        <taxon>eudicotyledons</taxon>
        <taxon>Gunneridae</taxon>
        <taxon>Pentapetalae</taxon>
        <taxon>asterids</taxon>
        <taxon>campanulids</taxon>
        <taxon>Asterales</taxon>
        <taxon>Asteraceae</taxon>
        <taxon>Asteroideae</taxon>
        <taxon>Anthemideae</taxon>
        <taxon>Artemisiinae</taxon>
        <taxon>Artemisia</taxon>
    </lineage>
</organism>
<evidence type="ECO:0000313" key="1">
    <source>
        <dbReference type="EMBL" id="PWA36062.1"/>
    </source>
</evidence>